<evidence type="ECO:0000259" key="4">
    <source>
        <dbReference type="Pfam" id="PF14870"/>
    </source>
</evidence>
<keyword evidence="1" id="KW-0602">Photosynthesis</keyword>
<gene>
    <name evidence="5" type="ORF">GCM10009104_13480</name>
</gene>
<dbReference type="Proteomes" id="UP001499915">
    <property type="component" value="Unassembled WGS sequence"/>
</dbReference>
<evidence type="ECO:0000313" key="6">
    <source>
        <dbReference type="Proteomes" id="UP001499915"/>
    </source>
</evidence>
<dbReference type="Gene3D" id="2.130.10.10">
    <property type="entry name" value="YVTN repeat-like/Quinoprotein amine dehydrogenase"/>
    <property type="match status" value="2"/>
</dbReference>
<dbReference type="EMBL" id="BAAAET010000002">
    <property type="protein sequence ID" value="GAA0688564.1"/>
    <property type="molecule type" value="Genomic_DNA"/>
</dbReference>
<name>A0ABN1I4U9_9GAMM</name>
<reference evidence="5 6" key="1">
    <citation type="journal article" date="2019" name="Int. J. Syst. Evol. Microbiol.">
        <title>The Global Catalogue of Microorganisms (GCM) 10K type strain sequencing project: providing services to taxonomists for standard genome sequencing and annotation.</title>
        <authorList>
            <consortium name="The Broad Institute Genomics Platform"/>
            <consortium name="The Broad Institute Genome Sequencing Center for Infectious Disease"/>
            <person name="Wu L."/>
            <person name="Ma J."/>
        </authorList>
    </citation>
    <scope>NUCLEOTIDE SEQUENCE [LARGE SCALE GENOMIC DNA]</scope>
    <source>
        <strain evidence="5 6">JCM 15134</strain>
    </source>
</reference>
<proteinExistence type="predicted"/>
<feature type="domain" description="Photosynthesis system II assembly factor Ycf48/Hcf136-like" evidence="4">
    <location>
        <begin position="53"/>
        <end position="115"/>
    </location>
</feature>
<evidence type="ECO:0000256" key="1">
    <source>
        <dbReference type="ARBA" id="ARBA00022531"/>
    </source>
</evidence>
<dbReference type="InterPro" id="IPR028203">
    <property type="entry name" value="PSII_CF48-like_dom"/>
</dbReference>
<evidence type="ECO:0000256" key="3">
    <source>
        <dbReference type="SAM" id="Coils"/>
    </source>
</evidence>
<dbReference type="SUPFAM" id="SSF50939">
    <property type="entry name" value="Sialidases"/>
    <property type="match status" value="1"/>
</dbReference>
<sequence>MQHWFIAAVLFIGQCGYSQAHAQSDALEAPAVMSELAPSTLLLDVRSVGDRLVAVGERGHILMSNDHGQNWSQSQVPVRVTLTASFFANDNKGWAIGHDGVVITTDDGGYNWRKLLDGYQANQLLLDHARKLYANAKRALENASDEERSKRELEFENAEYRLHDAEAFMSEGASRPFLGIWFKNESEGYIVGAFGMFLQTLDGGNSWQPVVERLQNPDGFHLNAIRRIGGQLFIVAEAGGIFRSDDDGKSWTLLASPYEGSFFGISGNEQGLLVVYGLRGHAFFSLDRGDSWQPVATNTDKTILGGTLLKNGQVLLIGYGGSMIVVDKLGNVVSSQNTTSRLPITDAVDMGAEGIVTVGIGGARIHPSQQNAQGVN</sequence>
<accession>A0ABN1I4U9</accession>
<evidence type="ECO:0000313" key="5">
    <source>
        <dbReference type="EMBL" id="GAA0688564.1"/>
    </source>
</evidence>
<organism evidence="5 6">
    <name type="scientific">Marinobacterium maritimum</name>
    <dbReference type="NCBI Taxonomy" id="500162"/>
    <lineage>
        <taxon>Bacteria</taxon>
        <taxon>Pseudomonadati</taxon>
        <taxon>Pseudomonadota</taxon>
        <taxon>Gammaproteobacteria</taxon>
        <taxon>Oceanospirillales</taxon>
        <taxon>Oceanospirillaceae</taxon>
        <taxon>Marinobacterium</taxon>
    </lineage>
</organism>
<dbReference type="InterPro" id="IPR036278">
    <property type="entry name" value="Sialidase_sf"/>
</dbReference>
<protein>
    <submittedName>
        <fullName evidence="5">YCF48-related protein</fullName>
    </submittedName>
</protein>
<feature type="domain" description="Photosynthesis system II assembly factor Ycf48/Hcf136-like" evidence="4">
    <location>
        <begin position="179"/>
        <end position="331"/>
    </location>
</feature>
<keyword evidence="2" id="KW-0604">Photosystem II</keyword>
<comment type="caution">
    <text evidence="5">The sequence shown here is derived from an EMBL/GenBank/DDBJ whole genome shotgun (WGS) entry which is preliminary data.</text>
</comment>
<keyword evidence="3" id="KW-0175">Coiled coil</keyword>
<feature type="coiled-coil region" evidence="3">
    <location>
        <begin position="126"/>
        <end position="156"/>
    </location>
</feature>
<keyword evidence="6" id="KW-1185">Reference proteome</keyword>
<dbReference type="InterPro" id="IPR015943">
    <property type="entry name" value="WD40/YVTN_repeat-like_dom_sf"/>
</dbReference>
<dbReference type="Pfam" id="PF14870">
    <property type="entry name" value="PSII_BNR"/>
    <property type="match status" value="2"/>
</dbReference>
<dbReference type="PANTHER" id="PTHR47199">
    <property type="entry name" value="PHOTOSYSTEM II STABILITY/ASSEMBLY FACTOR HCF136, CHLOROPLASTIC"/>
    <property type="match status" value="1"/>
</dbReference>
<dbReference type="PANTHER" id="PTHR47199:SF2">
    <property type="entry name" value="PHOTOSYSTEM II STABILITY_ASSEMBLY FACTOR HCF136, CHLOROPLASTIC"/>
    <property type="match status" value="1"/>
</dbReference>
<dbReference type="RefSeq" id="WP_343804215.1">
    <property type="nucleotide sequence ID" value="NZ_BAAAET010000002.1"/>
</dbReference>
<evidence type="ECO:0000256" key="2">
    <source>
        <dbReference type="ARBA" id="ARBA00023276"/>
    </source>
</evidence>